<dbReference type="GO" id="GO:0005886">
    <property type="term" value="C:plasma membrane"/>
    <property type="evidence" value="ECO:0007669"/>
    <property type="project" value="UniProtKB-SubCell"/>
</dbReference>
<evidence type="ECO:0000256" key="5">
    <source>
        <dbReference type="ARBA" id="ARBA00023136"/>
    </source>
</evidence>
<evidence type="ECO:0000313" key="10">
    <source>
        <dbReference type="Proteomes" id="UP000019753"/>
    </source>
</evidence>
<dbReference type="Pfam" id="PF13396">
    <property type="entry name" value="PLDc_N"/>
    <property type="match status" value="1"/>
</dbReference>
<keyword evidence="4 7" id="KW-1133">Transmembrane helix</keyword>
<protein>
    <submittedName>
        <fullName evidence="9">Membrane protein</fullName>
    </submittedName>
</protein>
<feature type="domain" description="Cardiolipin synthase N-terminal" evidence="8">
    <location>
        <begin position="12"/>
        <end position="54"/>
    </location>
</feature>
<evidence type="ECO:0000256" key="1">
    <source>
        <dbReference type="ARBA" id="ARBA00004651"/>
    </source>
</evidence>
<evidence type="ECO:0000256" key="2">
    <source>
        <dbReference type="ARBA" id="ARBA00022475"/>
    </source>
</evidence>
<evidence type="ECO:0000256" key="6">
    <source>
        <dbReference type="SAM" id="MobiDB-lite"/>
    </source>
</evidence>
<evidence type="ECO:0000256" key="4">
    <source>
        <dbReference type="ARBA" id="ARBA00022989"/>
    </source>
</evidence>
<proteinExistence type="predicted"/>
<feature type="transmembrane region" description="Helical" evidence="7">
    <location>
        <begin position="35"/>
        <end position="59"/>
    </location>
</feature>
<evidence type="ECO:0000256" key="3">
    <source>
        <dbReference type="ARBA" id="ARBA00022692"/>
    </source>
</evidence>
<feature type="compositionally biased region" description="Low complexity" evidence="6">
    <location>
        <begin position="64"/>
        <end position="77"/>
    </location>
</feature>
<sequence>MGRVLVYVVPVALAVYALIDLWRSRPEERAGLHPAVWALLIVLVPVVGPVAWIVSSLYLRSQQRAAGRSARPQRPGTPGRPGRPPRRQGP</sequence>
<keyword evidence="3 7" id="KW-0812">Transmembrane</keyword>
<dbReference type="AlphaFoldDB" id="A0A021VNZ9"/>
<keyword evidence="10" id="KW-1185">Reference proteome</keyword>
<feature type="transmembrane region" description="Helical" evidence="7">
    <location>
        <begin position="5"/>
        <end position="23"/>
    </location>
</feature>
<reference evidence="9 10" key="1">
    <citation type="submission" date="2014-01" db="EMBL/GenBank/DDBJ databases">
        <title>Actinotalea ferrariae CF5-4.</title>
        <authorList>
            <person name="Chen F."/>
            <person name="Li Y."/>
            <person name="Wang G."/>
        </authorList>
    </citation>
    <scope>NUCLEOTIDE SEQUENCE [LARGE SCALE GENOMIC DNA]</scope>
    <source>
        <strain evidence="9 10">CF5-4</strain>
    </source>
</reference>
<dbReference type="RefSeq" id="WP_155855363.1">
    <property type="nucleotide sequence ID" value="NZ_AXCW01000160.1"/>
</dbReference>
<evidence type="ECO:0000256" key="7">
    <source>
        <dbReference type="SAM" id="Phobius"/>
    </source>
</evidence>
<dbReference type="EMBL" id="AXCW01000160">
    <property type="protein sequence ID" value="EYR62851.1"/>
    <property type="molecule type" value="Genomic_DNA"/>
</dbReference>
<keyword evidence="2" id="KW-1003">Cell membrane</keyword>
<feature type="non-terminal residue" evidence="9">
    <location>
        <position position="90"/>
    </location>
</feature>
<keyword evidence="5 7" id="KW-0472">Membrane</keyword>
<dbReference type="Proteomes" id="UP000019753">
    <property type="component" value="Unassembled WGS sequence"/>
</dbReference>
<accession>A0A021VNZ9</accession>
<comment type="subcellular location">
    <subcellularLocation>
        <location evidence="1">Cell membrane</location>
        <topology evidence="1">Multi-pass membrane protein</topology>
    </subcellularLocation>
</comment>
<feature type="region of interest" description="Disordered" evidence="6">
    <location>
        <begin position="64"/>
        <end position="90"/>
    </location>
</feature>
<comment type="caution">
    <text evidence="9">The sequence shown here is derived from an EMBL/GenBank/DDBJ whole genome shotgun (WGS) entry which is preliminary data.</text>
</comment>
<name>A0A021VNZ9_9CELL</name>
<dbReference type="InterPro" id="IPR027379">
    <property type="entry name" value="CLS_N"/>
</dbReference>
<evidence type="ECO:0000313" key="9">
    <source>
        <dbReference type="EMBL" id="EYR62851.1"/>
    </source>
</evidence>
<organism evidence="9 10">
    <name type="scientific">Actinotalea ferrariae CF5-4</name>
    <dbReference type="NCBI Taxonomy" id="948458"/>
    <lineage>
        <taxon>Bacteria</taxon>
        <taxon>Bacillati</taxon>
        <taxon>Actinomycetota</taxon>
        <taxon>Actinomycetes</taxon>
        <taxon>Micrococcales</taxon>
        <taxon>Cellulomonadaceae</taxon>
        <taxon>Actinotalea</taxon>
    </lineage>
</organism>
<gene>
    <name evidence="9" type="ORF">N866_04800</name>
</gene>
<evidence type="ECO:0000259" key="8">
    <source>
        <dbReference type="Pfam" id="PF13396"/>
    </source>
</evidence>